<dbReference type="EMBL" id="BLAL01000044">
    <property type="protein sequence ID" value="GES79515.1"/>
    <property type="molecule type" value="Genomic_DNA"/>
</dbReference>
<reference evidence="1" key="1">
    <citation type="submission" date="2019-10" db="EMBL/GenBank/DDBJ databases">
        <title>Conservation and host-specific expression of non-tandemly repeated heterogenous ribosome RNA gene in arbuscular mycorrhizal fungi.</title>
        <authorList>
            <person name="Maeda T."/>
            <person name="Kobayashi Y."/>
            <person name="Nakagawa T."/>
            <person name="Ezawa T."/>
            <person name="Yamaguchi K."/>
            <person name="Bino T."/>
            <person name="Nishimoto Y."/>
            <person name="Shigenobu S."/>
            <person name="Kawaguchi M."/>
        </authorList>
    </citation>
    <scope>NUCLEOTIDE SEQUENCE</scope>
    <source>
        <strain evidence="1">HR1</strain>
    </source>
</reference>
<sequence length="73" mass="8757">MHIEDDYLQRTAWRKVVSCVWNKANAIKILLKSYLLLWIREIDDMITKVKRCYELINSRISQNSSMLGMKRLI</sequence>
<gene>
    <name evidence="1" type="ORF">RCL2_000681500</name>
</gene>
<dbReference type="Proteomes" id="UP000615446">
    <property type="component" value="Unassembled WGS sequence"/>
</dbReference>
<comment type="caution">
    <text evidence="1">The sequence shown here is derived from an EMBL/GenBank/DDBJ whole genome shotgun (WGS) entry which is preliminary data.</text>
</comment>
<name>A0A8H3L5D1_9GLOM</name>
<protein>
    <submittedName>
        <fullName evidence="1">Uncharacterized protein</fullName>
    </submittedName>
</protein>
<proteinExistence type="predicted"/>
<organism evidence="1 2">
    <name type="scientific">Rhizophagus clarus</name>
    <dbReference type="NCBI Taxonomy" id="94130"/>
    <lineage>
        <taxon>Eukaryota</taxon>
        <taxon>Fungi</taxon>
        <taxon>Fungi incertae sedis</taxon>
        <taxon>Mucoromycota</taxon>
        <taxon>Glomeromycotina</taxon>
        <taxon>Glomeromycetes</taxon>
        <taxon>Glomerales</taxon>
        <taxon>Glomeraceae</taxon>
        <taxon>Rhizophagus</taxon>
    </lineage>
</organism>
<evidence type="ECO:0000313" key="2">
    <source>
        <dbReference type="Proteomes" id="UP000615446"/>
    </source>
</evidence>
<evidence type="ECO:0000313" key="1">
    <source>
        <dbReference type="EMBL" id="GES79515.1"/>
    </source>
</evidence>
<dbReference type="AlphaFoldDB" id="A0A8H3L5D1"/>
<accession>A0A8H3L5D1</accession>